<feature type="region of interest" description="Disordered" evidence="1">
    <location>
        <begin position="26"/>
        <end position="50"/>
    </location>
</feature>
<evidence type="ECO:0000256" key="1">
    <source>
        <dbReference type="SAM" id="MobiDB-lite"/>
    </source>
</evidence>
<name>A0ABR3V5I8_HUMIN</name>
<keyword evidence="3" id="KW-1185">Reference proteome</keyword>
<organism evidence="2 3">
    <name type="scientific">Humicola insolens</name>
    <name type="common">Soft-rot fungus</name>
    <dbReference type="NCBI Taxonomy" id="85995"/>
    <lineage>
        <taxon>Eukaryota</taxon>
        <taxon>Fungi</taxon>
        <taxon>Dikarya</taxon>
        <taxon>Ascomycota</taxon>
        <taxon>Pezizomycotina</taxon>
        <taxon>Sordariomycetes</taxon>
        <taxon>Sordariomycetidae</taxon>
        <taxon>Sordariales</taxon>
        <taxon>Chaetomiaceae</taxon>
        <taxon>Mycothermus</taxon>
    </lineage>
</organism>
<gene>
    <name evidence="2" type="ORF">VTJ49DRAFT_4391</name>
</gene>
<comment type="caution">
    <text evidence="2">The sequence shown here is derived from an EMBL/GenBank/DDBJ whole genome shotgun (WGS) entry which is preliminary data.</text>
</comment>
<sequence>MKTEIFISRHKLIAFRDTTQPAAGVEALRRDETLSNSQGSATGDRMSEPACRRDVDPAEFWKARVEIQQLPYYKSTVPSVLYLHVLFIHRQAVEKGTT</sequence>
<reference evidence="2 3" key="1">
    <citation type="journal article" date="2024" name="Commun. Biol.">
        <title>Comparative genomic analysis of thermophilic fungi reveals convergent evolutionary adaptations and gene losses.</title>
        <authorList>
            <person name="Steindorff A.S."/>
            <person name="Aguilar-Pontes M.V."/>
            <person name="Robinson A.J."/>
            <person name="Andreopoulos B."/>
            <person name="LaButti K."/>
            <person name="Kuo A."/>
            <person name="Mondo S."/>
            <person name="Riley R."/>
            <person name="Otillar R."/>
            <person name="Haridas S."/>
            <person name="Lipzen A."/>
            <person name="Grimwood J."/>
            <person name="Schmutz J."/>
            <person name="Clum A."/>
            <person name="Reid I.D."/>
            <person name="Moisan M.C."/>
            <person name="Butler G."/>
            <person name="Nguyen T.T.M."/>
            <person name="Dewar K."/>
            <person name="Conant G."/>
            <person name="Drula E."/>
            <person name="Henrissat B."/>
            <person name="Hansel C."/>
            <person name="Singer S."/>
            <person name="Hutchinson M.I."/>
            <person name="de Vries R.P."/>
            <person name="Natvig D.O."/>
            <person name="Powell A.J."/>
            <person name="Tsang A."/>
            <person name="Grigoriev I.V."/>
        </authorList>
    </citation>
    <scope>NUCLEOTIDE SEQUENCE [LARGE SCALE GENOMIC DNA]</scope>
    <source>
        <strain evidence="2 3">CBS 620.91</strain>
    </source>
</reference>
<accession>A0ABR3V5I8</accession>
<dbReference type="EMBL" id="JAZGSY010000338">
    <property type="protein sequence ID" value="KAL1837022.1"/>
    <property type="molecule type" value="Genomic_DNA"/>
</dbReference>
<proteinExistence type="predicted"/>
<protein>
    <submittedName>
        <fullName evidence="2">Uncharacterized protein</fullName>
    </submittedName>
</protein>
<evidence type="ECO:0000313" key="3">
    <source>
        <dbReference type="Proteomes" id="UP001583172"/>
    </source>
</evidence>
<evidence type="ECO:0000313" key="2">
    <source>
        <dbReference type="EMBL" id="KAL1837022.1"/>
    </source>
</evidence>
<dbReference type="Proteomes" id="UP001583172">
    <property type="component" value="Unassembled WGS sequence"/>
</dbReference>